<dbReference type="AlphaFoldDB" id="A0A517N3U4"/>
<evidence type="ECO:0008006" key="4">
    <source>
        <dbReference type="Google" id="ProtNLM"/>
    </source>
</evidence>
<dbReference type="KEGG" id="rlc:K227x_01770"/>
<sequence length="392" mass="43018">MPTQTVSARSHRDPAQSIHWFPDSPLSMKIETRLGNIETRYGRFVGGPADQVEVIEIDTGKVRAMILPTRGMSIWRLNAGDVAFGWNSPVAGPVHPDQVPIFDPSGIGWLEGFDELVVRCGLESNGAPQHDAQGTLVYPLHGRIANLPATSLSIEFDEASGRIEVIGEMLESRLFIKRLRLRSRIRFHAGSADIELLDDVTNDLSTPTKMQLLYHINVGSPVLGDGATLEAPIETLAPKDSLSASEMDQWNQFGPPQQGYSERVYFAKLRSNESRMTSAMLRAADGESGLGVTFNTKGLSRFILWKNTAAQSDGYVTGMEPATNFPNTREFEESHGRVVEIAGGETESFRVTLHPLVDAESVREMSAKIDTLRGHDPPEINDMPKPGWSPGA</sequence>
<keyword evidence="3" id="KW-1185">Reference proteome</keyword>
<gene>
    <name evidence="2" type="ORF">K227x_01770</name>
</gene>
<dbReference type="GO" id="GO:0030246">
    <property type="term" value="F:carbohydrate binding"/>
    <property type="evidence" value="ECO:0007669"/>
    <property type="project" value="InterPro"/>
</dbReference>
<dbReference type="Pfam" id="PF14486">
    <property type="entry name" value="DUF4432"/>
    <property type="match status" value="1"/>
</dbReference>
<proteinExistence type="predicted"/>
<dbReference type="EMBL" id="CP036525">
    <property type="protein sequence ID" value="QDT01809.1"/>
    <property type="molecule type" value="Genomic_DNA"/>
</dbReference>
<evidence type="ECO:0000313" key="3">
    <source>
        <dbReference type="Proteomes" id="UP000318538"/>
    </source>
</evidence>
<dbReference type="OrthoDB" id="6183686at2"/>
<dbReference type="InterPro" id="IPR014718">
    <property type="entry name" value="GH-type_carb-bd"/>
</dbReference>
<accession>A0A517N3U4</accession>
<dbReference type="Gene3D" id="2.70.98.10">
    <property type="match status" value="1"/>
</dbReference>
<dbReference type="InterPro" id="IPR027839">
    <property type="entry name" value="DUF4432"/>
</dbReference>
<reference evidence="2 3" key="1">
    <citation type="submission" date="2019-02" db="EMBL/GenBank/DDBJ databases">
        <title>Deep-cultivation of Planctomycetes and their phenomic and genomic characterization uncovers novel biology.</title>
        <authorList>
            <person name="Wiegand S."/>
            <person name="Jogler M."/>
            <person name="Boedeker C."/>
            <person name="Pinto D."/>
            <person name="Vollmers J."/>
            <person name="Rivas-Marin E."/>
            <person name="Kohn T."/>
            <person name="Peeters S.H."/>
            <person name="Heuer A."/>
            <person name="Rast P."/>
            <person name="Oberbeckmann S."/>
            <person name="Bunk B."/>
            <person name="Jeske O."/>
            <person name="Meyerdierks A."/>
            <person name="Storesund J.E."/>
            <person name="Kallscheuer N."/>
            <person name="Luecker S."/>
            <person name="Lage O.M."/>
            <person name="Pohl T."/>
            <person name="Merkel B.J."/>
            <person name="Hornburger P."/>
            <person name="Mueller R.-W."/>
            <person name="Bruemmer F."/>
            <person name="Labrenz M."/>
            <person name="Spormann A.M."/>
            <person name="Op den Camp H."/>
            <person name="Overmann J."/>
            <person name="Amann R."/>
            <person name="Jetten M.S.M."/>
            <person name="Mascher T."/>
            <person name="Medema M.H."/>
            <person name="Devos D.P."/>
            <person name="Kaster A.-K."/>
            <person name="Ovreas L."/>
            <person name="Rohde M."/>
            <person name="Galperin M.Y."/>
            <person name="Jogler C."/>
        </authorList>
    </citation>
    <scope>NUCLEOTIDE SEQUENCE [LARGE SCALE GENOMIC DNA]</scope>
    <source>
        <strain evidence="2 3">K22_7</strain>
    </source>
</reference>
<evidence type="ECO:0000313" key="2">
    <source>
        <dbReference type="EMBL" id="QDT01809.1"/>
    </source>
</evidence>
<dbReference type="RefSeq" id="WP_145167618.1">
    <property type="nucleotide sequence ID" value="NZ_CP036525.1"/>
</dbReference>
<evidence type="ECO:0000256" key="1">
    <source>
        <dbReference type="SAM" id="MobiDB-lite"/>
    </source>
</evidence>
<feature type="region of interest" description="Disordered" evidence="1">
    <location>
        <begin position="370"/>
        <end position="392"/>
    </location>
</feature>
<protein>
    <recommendedName>
        <fullName evidence="4">DUF4432 domain-containing protein</fullName>
    </recommendedName>
</protein>
<name>A0A517N3U4_9BACT</name>
<dbReference type="Proteomes" id="UP000318538">
    <property type="component" value="Chromosome"/>
</dbReference>
<organism evidence="2 3">
    <name type="scientific">Rubripirellula lacrimiformis</name>
    <dbReference type="NCBI Taxonomy" id="1930273"/>
    <lineage>
        <taxon>Bacteria</taxon>
        <taxon>Pseudomonadati</taxon>
        <taxon>Planctomycetota</taxon>
        <taxon>Planctomycetia</taxon>
        <taxon>Pirellulales</taxon>
        <taxon>Pirellulaceae</taxon>
        <taxon>Rubripirellula</taxon>
    </lineage>
</organism>
<dbReference type="CDD" id="cd09023">
    <property type="entry name" value="Aldose_epim_Ec_c4013"/>
    <property type="match status" value="1"/>
</dbReference>